<evidence type="ECO:0000259" key="7">
    <source>
        <dbReference type="PROSITE" id="PS51123"/>
    </source>
</evidence>
<accession>A0ABT7YB05</accession>
<sequence length="546" mass="60785">MSIIKQPVFRLIVLSLFTLASPVLAQETVSVTGANSNQNDWNPVWLGDGRLLFTRAFHPENIGGTSDRGDIWMIEKDENGKWREAIHRADLSTSGYDLALGMPNVITLLVFHEEGNGNRGIHEYAKFGRDWNYRRRLEVPKIDQFSGLVSGSVVDGKLIFLSGETPDSMGNEDLYVFELVFGITWSEPINLGTVINTFGQEVSPLFDSKTQRLYYSTNNRPDAEGKDVYVALKTGESWQDWSNPIRWDQINSAGSESGLAIIAENEVVWGSSQNSGGFFDLRSFATEVELDIPSDFEPALRRSLARESADISAPEKSVTYLTEEKIKPISPKIMVGKPEIGLFLDSVQLESKPLVWIAVDAKEKIKLDFTVEFMSKKNPVTFSKTDSILYADLLSKGVDEVKVSSPGYFPFTFSTDELIVDQPNIALLAKVQKGQSIKLEKVAFSRGTAEFEGLDTELALKELSTFLLENKELSVRIHGHTDSSGDPGLNKALSLDRARAVRDYLVDLGVEFERLRISGWGGTRPIASNATEAGRQKNRRVELEVQ</sequence>
<dbReference type="SUPFAM" id="SSF69322">
    <property type="entry name" value="Tricorn protease domain 2"/>
    <property type="match status" value="1"/>
</dbReference>
<comment type="caution">
    <text evidence="8">The sequence shown here is derived from an EMBL/GenBank/DDBJ whole genome shotgun (WGS) entry which is preliminary data.</text>
</comment>
<evidence type="ECO:0000256" key="4">
    <source>
        <dbReference type="PROSITE-ProRule" id="PRU00473"/>
    </source>
</evidence>
<feature type="signal peptide" evidence="6">
    <location>
        <begin position="1"/>
        <end position="25"/>
    </location>
</feature>
<keyword evidence="6" id="KW-0732">Signal</keyword>
<comment type="subcellular location">
    <subcellularLocation>
        <location evidence="1">Cell outer membrane</location>
    </subcellularLocation>
</comment>
<feature type="chain" id="PRO_5046902802" evidence="6">
    <location>
        <begin position="26"/>
        <end position="546"/>
    </location>
</feature>
<evidence type="ECO:0000313" key="8">
    <source>
        <dbReference type="EMBL" id="MDN3203704.1"/>
    </source>
</evidence>
<dbReference type="PRINTS" id="PR01021">
    <property type="entry name" value="OMPADOMAIN"/>
</dbReference>
<dbReference type="InterPro" id="IPR006665">
    <property type="entry name" value="OmpA-like"/>
</dbReference>
<protein>
    <submittedName>
        <fullName evidence="8">OmpA family protein</fullName>
    </submittedName>
</protein>
<dbReference type="EMBL" id="JAUEPH010000002">
    <property type="protein sequence ID" value="MDN3203704.1"/>
    <property type="molecule type" value="Genomic_DNA"/>
</dbReference>
<evidence type="ECO:0000256" key="5">
    <source>
        <dbReference type="SAM" id="MobiDB-lite"/>
    </source>
</evidence>
<proteinExistence type="predicted"/>
<dbReference type="CDD" id="cd07185">
    <property type="entry name" value="OmpA_C-like"/>
    <property type="match status" value="1"/>
</dbReference>
<dbReference type="PROSITE" id="PS51123">
    <property type="entry name" value="OMPA_2"/>
    <property type="match status" value="1"/>
</dbReference>
<dbReference type="Proteomes" id="UP001171916">
    <property type="component" value="Unassembled WGS sequence"/>
</dbReference>
<dbReference type="Gene3D" id="3.30.1330.60">
    <property type="entry name" value="OmpA-like domain"/>
    <property type="match status" value="1"/>
</dbReference>
<evidence type="ECO:0000313" key="9">
    <source>
        <dbReference type="Proteomes" id="UP001171916"/>
    </source>
</evidence>
<keyword evidence="3" id="KW-0998">Cell outer membrane</keyword>
<dbReference type="SUPFAM" id="SSF103088">
    <property type="entry name" value="OmpA-like"/>
    <property type="match status" value="1"/>
</dbReference>
<reference evidence="8" key="1">
    <citation type="submission" date="2023-06" db="EMBL/GenBank/DDBJ databases">
        <title>Robiginitalea aurantiacus sp. nov. and Algoriphagus sediminis sp. nov., isolated from coastal sediment.</title>
        <authorList>
            <person name="Zhou Z.Y."/>
            <person name="An J."/>
            <person name="Jia Y.W."/>
            <person name="Du Z.J."/>
        </authorList>
    </citation>
    <scope>NUCLEOTIDE SEQUENCE</scope>
    <source>
        <strain evidence="8">C2-7</strain>
    </source>
</reference>
<dbReference type="PANTHER" id="PTHR30329:SF21">
    <property type="entry name" value="LIPOPROTEIN YIAD-RELATED"/>
    <property type="match status" value="1"/>
</dbReference>
<dbReference type="PANTHER" id="PTHR30329">
    <property type="entry name" value="STATOR ELEMENT OF FLAGELLAR MOTOR COMPLEX"/>
    <property type="match status" value="1"/>
</dbReference>
<evidence type="ECO:0000256" key="1">
    <source>
        <dbReference type="ARBA" id="ARBA00004442"/>
    </source>
</evidence>
<dbReference type="RefSeq" id="WP_289999263.1">
    <property type="nucleotide sequence ID" value="NZ_JAUEPH010000002.1"/>
</dbReference>
<gene>
    <name evidence="8" type="ORF">QVH07_06070</name>
</gene>
<organism evidence="8 9">
    <name type="scientific">Algoriphagus sediminis</name>
    <dbReference type="NCBI Taxonomy" id="3057113"/>
    <lineage>
        <taxon>Bacteria</taxon>
        <taxon>Pseudomonadati</taxon>
        <taxon>Bacteroidota</taxon>
        <taxon>Cytophagia</taxon>
        <taxon>Cytophagales</taxon>
        <taxon>Cyclobacteriaceae</taxon>
        <taxon>Algoriphagus</taxon>
    </lineage>
</organism>
<name>A0ABT7YB05_9BACT</name>
<dbReference type="Pfam" id="PF00691">
    <property type="entry name" value="OmpA"/>
    <property type="match status" value="1"/>
</dbReference>
<dbReference type="InterPro" id="IPR006664">
    <property type="entry name" value="OMP_bac"/>
</dbReference>
<keyword evidence="2 4" id="KW-0472">Membrane</keyword>
<evidence type="ECO:0000256" key="2">
    <source>
        <dbReference type="ARBA" id="ARBA00023136"/>
    </source>
</evidence>
<evidence type="ECO:0000256" key="6">
    <source>
        <dbReference type="SAM" id="SignalP"/>
    </source>
</evidence>
<evidence type="ECO:0000256" key="3">
    <source>
        <dbReference type="ARBA" id="ARBA00023237"/>
    </source>
</evidence>
<feature type="domain" description="OmpA-like" evidence="7">
    <location>
        <begin position="431"/>
        <end position="546"/>
    </location>
</feature>
<keyword evidence="9" id="KW-1185">Reference proteome</keyword>
<dbReference type="InterPro" id="IPR036737">
    <property type="entry name" value="OmpA-like_sf"/>
</dbReference>
<dbReference type="InterPro" id="IPR050330">
    <property type="entry name" value="Bact_OuterMem_StrucFunc"/>
</dbReference>
<feature type="region of interest" description="Disordered" evidence="5">
    <location>
        <begin position="526"/>
        <end position="546"/>
    </location>
</feature>